<organism evidence="2 3">
    <name type="scientific">Hymenobacter polaris</name>
    <dbReference type="NCBI Taxonomy" id="2682546"/>
    <lineage>
        <taxon>Bacteria</taxon>
        <taxon>Pseudomonadati</taxon>
        <taxon>Bacteroidota</taxon>
        <taxon>Cytophagia</taxon>
        <taxon>Cytophagales</taxon>
        <taxon>Hymenobacteraceae</taxon>
        <taxon>Hymenobacter</taxon>
    </lineage>
</organism>
<reference evidence="2 3" key="1">
    <citation type="submission" date="2020-04" db="EMBL/GenBank/DDBJ databases">
        <title>Hymenobacter polaris sp. nov., isolated from Arctic soil.</title>
        <authorList>
            <person name="Dahal R.H."/>
        </authorList>
    </citation>
    <scope>NUCLEOTIDE SEQUENCE [LARGE SCALE GENOMIC DNA]</scope>
    <source>
        <strain evidence="2 3">RP-2-7</strain>
    </source>
</reference>
<feature type="chain" id="PRO_5031021455" evidence="1">
    <location>
        <begin position="22"/>
        <end position="203"/>
    </location>
</feature>
<gene>
    <name evidence="2" type="ORF">HHL22_02085</name>
</gene>
<proteinExistence type="predicted"/>
<comment type="caution">
    <text evidence="2">The sequence shown here is derived from an EMBL/GenBank/DDBJ whole genome shotgun (WGS) entry which is preliminary data.</text>
</comment>
<accession>A0A7Y0AAV6</accession>
<protein>
    <submittedName>
        <fullName evidence="2">Uncharacterized protein</fullName>
    </submittedName>
</protein>
<evidence type="ECO:0000256" key="1">
    <source>
        <dbReference type="SAM" id="SignalP"/>
    </source>
</evidence>
<name>A0A7Y0AAV6_9BACT</name>
<dbReference type="AlphaFoldDB" id="A0A7Y0AAV6"/>
<sequence>MATLFLSKSVLALAGGALALASCSRDEATPSSEASYRRTVVYLDQAQPARHDTTYQASTLQATAKLDAKSCVVFLQAATGKAGLAFGVPRAQLTPGFVGSYAFRAPINPGQGPNYRYWVNTANDPSGSNSWTYESWWLTSTGAVTGALDITAYDAKRQLLSGRFQLALTGTYDPRASSTEFSTRRCDLTLTGTFANVPVANTN</sequence>
<evidence type="ECO:0000313" key="2">
    <source>
        <dbReference type="EMBL" id="NML63984.1"/>
    </source>
</evidence>
<dbReference type="RefSeq" id="WP_169529311.1">
    <property type="nucleotide sequence ID" value="NZ_JABBGH010000001.1"/>
</dbReference>
<keyword evidence="1" id="KW-0732">Signal</keyword>
<dbReference type="Proteomes" id="UP000559626">
    <property type="component" value="Unassembled WGS sequence"/>
</dbReference>
<keyword evidence="3" id="KW-1185">Reference proteome</keyword>
<dbReference type="EMBL" id="JABBGH010000001">
    <property type="protein sequence ID" value="NML63984.1"/>
    <property type="molecule type" value="Genomic_DNA"/>
</dbReference>
<feature type="signal peptide" evidence="1">
    <location>
        <begin position="1"/>
        <end position="21"/>
    </location>
</feature>
<evidence type="ECO:0000313" key="3">
    <source>
        <dbReference type="Proteomes" id="UP000559626"/>
    </source>
</evidence>